<organism evidence="1 2">
    <name type="scientific">Thalassospira mesophila</name>
    <dbReference type="NCBI Taxonomy" id="1293891"/>
    <lineage>
        <taxon>Bacteria</taxon>
        <taxon>Pseudomonadati</taxon>
        <taxon>Pseudomonadota</taxon>
        <taxon>Alphaproteobacteria</taxon>
        <taxon>Rhodospirillales</taxon>
        <taxon>Thalassospiraceae</taxon>
        <taxon>Thalassospira</taxon>
    </lineage>
</organism>
<dbReference type="AlphaFoldDB" id="A0A1Y2KYN4"/>
<evidence type="ECO:0000313" key="2">
    <source>
        <dbReference type="Proteomes" id="UP000193391"/>
    </source>
</evidence>
<sequence>MSSQYAFFAGILRFVAKKTTAETPDIRVMMGHLAGIADAVETTGQFIILRENCESAARGFAGVAQFLQERILPEALADGNKGAVEQLKWAIETSLALAAELVKRITVADYEGQSSFSFDLPQPPGAPKPH</sequence>
<keyword evidence="2" id="KW-1185">Reference proteome</keyword>
<dbReference type="EMBL" id="JFKA01000007">
    <property type="protein sequence ID" value="OSQ37246.1"/>
    <property type="molecule type" value="Genomic_DNA"/>
</dbReference>
<comment type="caution">
    <text evidence="1">The sequence shown here is derived from an EMBL/GenBank/DDBJ whole genome shotgun (WGS) entry which is preliminary data.</text>
</comment>
<protein>
    <submittedName>
        <fullName evidence="1">Uncharacterized protein</fullName>
    </submittedName>
</protein>
<proteinExistence type="predicted"/>
<dbReference type="RefSeq" id="WP_085584256.1">
    <property type="nucleotide sequence ID" value="NZ_JFKA01000007.1"/>
</dbReference>
<name>A0A1Y2KYN4_9PROT</name>
<evidence type="ECO:0000313" key="1">
    <source>
        <dbReference type="EMBL" id="OSQ37246.1"/>
    </source>
</evidence>
<accession>A0A1Y2KYN4</accession>
<dbReference type="OrthoDB" id="8446164at2"/>
<dbReference type="Proteomes" id="UP000193391">
    <property type="component" value="Unassembled WGS sequence"/>
</dbReference>
<reference evidence="1 2" key="1">
    <citation type="submission" date="2014-03" db="EMBL/GenBank/DDBJ databases">
        <title>The draft genome sequence of Thalassospira mesophila JCM 18969.</title>
        <authorList>
            <person name="Lai Q."/>
            <person name="Shao Z."/>
        </authorList>
    </citation>
    <scope>NUCLEOTIDE SEQUENCE [LARGE SCALE GENOMIC DNA]</scope>
    <source>
        <strain evidence="1 2">JCM 18969</strain>
    </source>
</reference>
<gene>
    <name evidence="1" type="ORF">TMES_15775</name>
</gene>